<sequence length="462" mass="52019">MMGYFPLFFLQHITFLVLTILTILAVAQQDSVGNTSSNYTILLPLNDTDNNGEVQDKPSDKNNSSSNISLIFNVVLLLAIIVLLILYFNTARKLSKIVKGQIPTVNEKEIDVEMSVENKKIEIGEGTMMAVEERKELVFFNDKQKFQMGELLRASAEALGHGILGNSYKAMLNDGPTIVVKRLRDLKPLTKEEFAKILHLIADLKHPNLLPLLAYYHSKDEKLMLYKYAENGNLFSRLHDGRGGNRVPLSWNSRLMVARGVARALEYLHLNNRFHNIVPHGNLRSSNVLFDEKDEVLVSDFGLASLIAQPIAAQHMVVYKSPEYGYGRKVTMQSDVWSYGSLVIELVTGKVSVCSAPQGTNGVDLCSWVHRAVREEWTAEIFDKEISGQKSALPGMLRLLQIAMRCIERFPEKRPEMREVVREVEKIQAPLNSELDEDDVSGDRSLTDESFSTSTSFIGDER</sequence>
<dbReference type="Gene3D" id="3.30.200.20">
    <property type="entry name" value="Phosphorylase Kinase, domain 1"/>
    <property type="match status" value="1"/>
</dbReference>
<reference evidence="5 6" key="1">
    <citation type="submission" date="2024-01" db="EMBL/GenBank/DDBJ databases">
        <title>The genomes of 5 underutilized Papilionoideae crops provide insights into root nodulation and disease resistanc.</title>
        <authorList>
            <person name="Jiang F."/>
        </authorList>
    </citation>
    <scope>NUCLEOTIDE SEQUENCE [LARGE SCALE GENOMIC DNA]</scope>
    <source>
        <strain evidence="5">LVBAO_FW01</strain>
        <tissue evidence="5">Leaves</tissue>
    </source>
</reference>
<feature type="transmembrane region" description="Helical" evidence="2">
    <location>
        <begin position="68"/>
        <end position="89"/>
    </location>
</feature>
<name>A0AAN9Q7V2_CANGL</name>
<evidence type="ECO:0000313" key="5">
    <source>
        <dbReference type="EMBL" id="KAK7328160.1"/>
    </source>
</evidence>
<keyword evidence="6" id="KW-1185">Reference proteome</keyword>
<dbReference type="GO" id="GO:0005524">
    <property type="term" value="F:ATP binding"/>
    <property type="evidence" value="ECO:0007669"/>
    <property type="project" value="InterPro"/>
</dbReference>
<gene>
    <name evidence="5" type="ORF">VNO77_22257</name>
</gene>
<feature type="compositionally biased region" description="Polar residues" evidence="1">
    <location>
        <begin position="448"/>
        <end position="462"/>
    </location>
</feature>
<dbReference type="InterPro" id="IPR011009">
    <property type="entry name" value="Kinase-like_dom_sf"/>
</dbReference>
<dbReference type="Gene3D" id="1.10.510.10">
    <property type="entry name" value="Transferase(Phosphotransferase) domain 1"/>
    <property type="match status" value="1"/>
</dbReference>
<evidence type="ECO:0000256" key="1">
    <source>
        <dbReference type="SAM" id="MobiDB-lite"/>
    </source>
</evidence>
<keyword evidence="2" id="KW-1133">Transmembrane helix</keyword>
<evidence type="ECO:0000313" key="6">
    <source>
        <dbReference type="Proteomes" id="UP001367508"/>
    </source>
</evidence>
<keyword evidence="2" id="KW-0812">Transmembrane</keyword>
<dbReference type="GO" id="GO:0004672">
    <property type="term" value="F:protein kinase activity"/>
    <property type="evidence" value="ECO:0007669"/>
    <property type="project" value="InterPro"/>
</dbReference>
<dbReference type="PROSITE" id="PS50011">
    <property type="entry name" value="PROTEIN_KINASE_DOM"/>
    <property type="match status" value="1"/>
</dbReference>
<dbReference type="SMART" id="SM00220">
    <property type="entry name" value="S_TKc"/>
    <property type="match status" value="1"/>
</dbReference>
<accession>A0AAN9Q7V2</accession>
<dbReference type="PANTHER" id="PTHR48007:SF43">
    <property type="entry name" value="POLLEN RECEPTOR-LIKE KINASE 4"/>
    <property type="match status" value="1"/>
</dbReference>
<dbReference type="InterPro" id="IPR001245">
    <property type="entry name" value="Ser-Thr/Tyr_kinase_cat_dom"/>
</dbReference>
<feature type="signal peptide" evidence="3">
    <location>
        <begin position="1"/>
        <end position="27"/>
    </location>
</feature>
<feature type="domain" description="Protein kinase" evidence="4">
    <location>
        <begin position="153"/>
        <end position="427"/>
    </location>
</feature>
<organism evidence="5 6">
    <name type="scientific">Canavalia gladiata</name>
    <name type="common">Sword bean</name>
    <name type="synonym">Dolichos gladiatus</name>
    <dbReference type="NCBI Taxonomy" id="3824"/>
    <lineage>
        <taxon>Eukaryota</taxon>
        <taxon>Viridiplantae</taxon>
        <taxon>Streptophyta</taxon>
        <taxon>Embryophyta</taxon>
        <taxon>Tracheophyta</taxon>
        <taxon>Spermatophyta</taxon>
        <taxon>Magnoliopsida</taxon>
        <taxon>eudicotyledons</taxon>
        <taxon>Gunneridae</taxon>
        <taxon>Pentapetalae</taxon>
        <taxon>rosids</taxon>
        <taxon>fabids</taxon>
        <taxon>Fabales</taxon>
        <taxon>Fabaceae</taxon>
        <taxon>Papilionoideae</taxon>
        <taxon>50 kb inversion clade</taxon>
        <taxon>NPAAA clade</taxon>
        <taxon>indigoferoid/millettioid clade</taxon>
        <taxon>Phaseoleae</taxon>
        <taxon>Canavalia</taxon>
    </lineage>
</organism>
<dbReference type="InterPro" id="IPR046959">
    <property type="entry name" value="PRK1-6/SRF4-like"/>
</dbReference>
<dbReference type="EMBL" id="JAYMYQ010000005">
    <property type="protein sequence ID" value="KAK7328160.1"/>
    <property type="molecule type" value="Genomic_DNA"/>
</dbReference>
<dbReference type="AlphaFoldDB" id="A0AAN9Q7V2"/>
<proteinExistence type="predicted"/>
<evidence type="ECO:0000256" key="2">
    <source>
        <dbReference type="SAM" id="Phobius"/>
    </source>
</evidence>
<evidence type="ECO:0000256" key="3">
    <source>
        <dbReference type="SAM" id="SignalP"/>
    </source>
</evidence>
<evidence type="ECO:0000259" key="4">
    <source>
        <dbReference type="PROSITE" id="PS50011"/>
    </source>
</evidence>
<feature type="region of interest" description="Disordered" evidence="1">
    <location>
        <begin position="432"/>
        <end position="462"/>
    </location>
</feature>
<dbReference type="Pfam" id="PF07714">
    <property type="entry name" value="PK_Tyr_Ser-Thr"/>
    <property type="match status" value="1"/>
</dbReference>
<dbReference type="InterPro" id="IPR000719">
    <property type="entry name" value="Prot_kinase_dom"/>
</dbReference>
<keyword evidence="3" id="KW-0732">Signal</keyword>
<dbReference type="Proteomes" id="UP001367508">
    <property type="component" value="Unassembled WGS sequence"/>
</dbReference>
<dbReference type="PANTHER" id="PTHR48007">
    <property type="entry name" value="LEUCINE-RICH REPEAT RECEPTOR-LIKE PROTEIN KINASE PXC1"/>
    <property type="match status" value="1"/>
</dbReference>
<feature type="chain" id="PRO_5042902489" description="Protein kinase domain-containing protein" evidence="3">
    <location>
        <begin position="28"/>
        <end position="462"/>
    </location>
</feature>
<dbReference type="SUPFAM" id="SSF56112">
    <property type="entry name" value="Protein kinase-like (PK-like)"/>
    <property type="match status" value="1"/>
</dbReference>
<comment type="caution">
    <text evidence="5">The sequence shown here is derived from an EMBL/GenBank/DDBJ whole genome shotgun (WGS) entry which is preliminary data.</text>
</comment>
<keyword evidence="2" id="KW-0472">Membrane</keyword>
<protein>
    <recommendedName>
        <fullName evidence="4">Protein kinase domain-containing protein</fullName>
    </recommendedName>
</protein>